<dbReference type="PIRSF" id="PIRSF000126">
    <property type="entry name" value="11-beta-HSD1"/>
    <property type="match status" value="1"/>
</dbReference>
<dbReference type="PRINTS" id="PR00081">
    <property type="entry name" value="GDHRDH"/>
</dbReference>
<keyword evidence="4" id="KW-1185">Reference proteome</keyword>
<dbReference type="Gene3D" id="3.40.50.720">
    <property type="entry name" value="NAD(P)-binding Rossmann-like Domain"/>
    <property type="match status" value="1"/>
</dbReference>
<dbReference type="EMBL" id="JACHHK010000008">
    <property type="protein sequence ID" value="MBB5183799.1"/>
    <property type="molecule type" value="Genomic_DNA"/>
</dbReference>
<dbReference type="Pfam" id="PF00106">
    <property type="entry name" value="adh_short"/>
    <property type="match status" value="1"/>
</dbReference>
<organism evidence="3 4">
    <name type="scientific">Catenisphaera adipataccumulans</name>
    <dbReference type="NCBI Taxonomy" id="700500"/>
    <lineage>
        <taxon>Bacteria</taxon>
        <taxon>Bacillati</taxon>
        <taxon>Bacillota</taxon>
        <taxon>Erysipelotrichia</taxon>
        <taxon>Erysipelotrichales</taxon>
        <taxon>Erysipelotrichaceae</taxon>
        <taxon>Catenisphaera</taxon>
    </lineage>
</organism>
<gene>
    <name evidence="3" type="ORF">HNQ47_001840</name>
</gene>
<sequence length="295" mass="31825">MKKSTLIIGAAALTAAGCYLYSRTRKQPDHRRKTVLITGASSGLGTEFARIFAQHGFDIVLTARNQDKLDALAYELEQGSGIQTWVIPADLSDAYGAEQLYDAVKEKGLVIDQLVNNAGAGLHGTTTDTDPAAMDRLLELNVGSVTRLCRLFGQDMVKRGSGRILNVSSIGAFGPDPQFNVYGPSKAFELRLSETMYGELFGTGVSVSALCPGPTKTQWARRAGKADSHFAADPYDVALAGFEGMQKGQLVIVPSGTLKAGMVFFRCLPVKLRAVLSSVWQKSLIHKQTKLEKSH</sequence>
<dbReference type="Proteomes" id="UP000539953">
    <property type="component" value="Unassembled WGS sequence"/>
</dbReference>
<dbReference type="InterPro" id="IPR002347">
    <property type="entry name" value="SDR_fam"/>
</dbReference>
<dbReference type="GO" id="GO:0016491">
    <property type="term" value="F:oxidoreductase activity"/>
    <property type="evidence" value="ECO:0007669"/>
    <property type="project" value="UniProtKB-KW"/>
</dbReference>
<name>A0A7W8D0L4_9FIRM</name>
<dbReference type="CDD" id="cd05233">
    <property type="entry name" value="SDR_c"/>
    <property type="match status" value="1"/>
</dbReference>
<dbReference type="InterPro" id="IPR036291">
    <property type="entry name" value="NAD(P)-bd_dom_sf"/>
</dbReference>
<accession>A0A7W8D0L4</accession>
<dbReference type="GO" id="GO:0016020">
    <property type="term" value="C:membrane"/>
    <property type="evidence" value="ECO:0007669"/>
    <property type="project" value="TreeGrafter"/>
</dbReference>
<evidence type="ECO:0008006" key="5">
    <source>
        <dbReference type="Google" id="ProtNLM"/>
    </source>
</evidence>
<evidence type="ECO:0000313" key="3">
    <source>
        <dbReference type="EMBL" id="MBB5183799.1"/>
    </source>
</evidence>
<dbReference type="AlphaFoldDB" id="A0A7W8D0L4"/>
<protein>
    <recommendedName>
        <fullName evidence="5">Short-chain dehydrogenase</fullName>
    </recommendedName>
</protein>
<dbReference type="PANTHER" id="PTHR44196:SF2">
    <property type="entry name" value="SHORT-CHAIN DEHYDROGENASE-RELATED"/>
    <property type="match status" value="1"/>
</dbReference>
<evidence type="ECO:0000313" key="4">
    <source>
        <dbReference type="Proteomes" id="UP000539953"/>
    </source>
</evidence>
<dbReference type="RefSeq" id="WP_183329093.1">
    <property type="nucleotide sequence ID" value="NZ_JACHHK010000008.1"/>
</dbReference>
<dbReference type="SUPFAM" id="SSF51735">
    <property type="entry name" value="NAD(P)-binding Rossmann-fold domains"/>
    <property type="match status" value="1"/>
</dbReference>
<reference evidence="3 4" key="1">
    <citation type="submission" date="2020-08" db="EMBL/GenBank/DDBJ databases">
        <title>Genomic Encyclopedia of Type Strains, Phase IV (KMG-IV): sequencing the most valuable type-strain genomes for metagenomic binning, comparative biology and taxonomic classification.</title>
        <authorList>
            <person name="Goeker M."/>
        </authorList>
    </citation>
    <scope>NUCLEOTIDE SEQUENCE [LARGE SCALE GENOMIC DNA]</scope>
    <source>
        <strain evidence="3 4">DSM 25799</strain>
    </source>
</reference>
<dbReference type="PANTHER" id="PTHR44196">
    <property type="entry name" value="DEHYDROGENASE/REDUCTASE SDR FAMILY MEMBER 7B"/>
    <property type="match status" value="1"/>
</dbReference>
<dbReference type="PROSITE" id="PS51257">
    <property type="entry name" value="PROKAR_LIPOPROTEIN"/>
    <property type="match status" value="1"/>
</dbReference>
<keyword evidence="2" id="KW-0560">Oxidoreductase</keyword>
<comment type="caution">
    <text evidence="3">The sequence shown here is derived from an EMBL/GenBank/DDBJ whole genome shotgun (WGS) entry which is preliminary data.</text>
</comment>
<proteinExistence type="inferred from homology"/>
<evidence type="ECO:0000256" key="1">
    <source>
        <dbReference type="ARBA" id="ARBA00006484"/>
    </source>
</evidence>
<evidence type="ECO:0000256" key="2">
    <source>
        <dbReference type="ARBA" id="ARBA00023002"/>
    </source>
</evidence>
<comment type="similarity">
    <text evidence="1">Belongs to the short-chain dehydrogenases/reductases (SDR) family.</text>
</comment>